<dbReference type="CDD" id="cd06094">
    <property type="entry name" value="RP_Saci_like"/>
    <property type="match status" value="1"/>
</dbReference>
<sequence length="228" mass="26011">MAGACAVQPSHRLCVTDYNTRLRFLIDTGANISVIPVKSKYINNECSDYKLYAANGTEIKTYGIRTLELNLGLRRAFKWTFVIADIRQPILKADFLNYYGLLVDIKSKKLIDNLTNLNVNASIINSREPAVKTVDEKHPYHSLLSRYPEITKPINFKELPKHNVCHHIETRGPPIFARARPLPPDRYKKAKEEFSLMQELGICRPSKNSRIQTSVTPVTLLLHLFGTF</sequence>
<keyword evidence="1" id="KW-0378">Hydrolase</keyword>
<protein>
    <recommendedName>
        <fullName evidence="2">Peptidase A2 domain-containing protein</fullName>
    </recommendedName>
</protein>
<dbReference type="EMBL" id="JBEDNZ010000014">
    <property type="protein sequence ID" value="KAL0830128.1"/>
    <property type="molecule type" value="Genomic_DNA"/>
</dbReference>
<evidence type="ECO:0000313" key="4">
    <source>
        <dbReference type="Proteomes" id="UP001549921"/>
    </source>
</evidence>
<dbReference type="PROSITE" id="PS50175">
    <property type="entry name" value="ASP_PROT_RETROV"/>
    <property type="match status" value="1"/>
</dbReference>
<organism evidence="3 4">
    <name type="scientific">Loxostege sticticalis</name>
    <name type="common">Beet webworm moth</name>
    <dbReference type="NCBI Taxonomy" id="481309"/>
    <lineage>
        <taxon>Eukaryota</taxon>
        <taxon>Metazoa</taxon>
        <taxon>Ecdysozoa</taxon>
        <taxon>Arthropoda</taxon>
        <taxon>Hexapoda</taxon>
        <taxon>Insecta</taxon>
        <taxon>Pterygota</taxon>
        <taxon>Neoptera</taxon>
        <taxon>Endopterygota</taxon>
        <taxon>Lepidoptera</taxon>
        <taxon>Glossata</taxon>
        <taxon>Ditrysia</taxon>
        <taxon>Pyraloidea</taxon>
        <taxon>Crambidae</taxon>
        <taxon>Pyraustinae</taxon>
        <taxon>Loxostege</taxon>
    </lineage>
</organism>
<dbReference type="InterPro" id="IPR034132">
    <property type="entry name" value="RP_Saci-like"/>
</dbReference>
<evidence type="ECO:0000259" key="2">
    <source>
        <dbReference type="PROSITE" id="PS50175"/>
    </source>
</evidence>
<proteinExistence type="predicted"/>
<dbReference type="Gene3D" id="2.40.70.10">
    <property type="entry name" value="Acid Proteases"/>
    <property type="match status" value="1"/>
</dbReference>
<reference evidence="3 4" key="1">
    <citation type="submission" date="2024-06" db="EMBL/GenBank/DDBJ databases">
        <title>A chromosome-level genome assembly of beet webworm, Loxostege sticticalis.</title>
        <authorList>
            <person name="Zhang Y."/>
        </authorList>
    </citation>
    <scope>NUCLEOTIDE SEQUENCE [LARGE SCALE GENOMIC DNA]</scope>
    <source>
        <strain evidence="3">AQ028</strain>
        <tissue evidence="3">Male pupae</tissue>
    </source>
</reference>
<evidence type="ECO:0000256" key="1">
    <source>
        <dbReference type="ARBA" id="ARBA00022801"/>
    </source>
</evidence>
<dbReference type="InterPro" id="IPR001995">
    <property type="entry name" value="Peptidase_A2_cat"/>
</dbReference>
<feature type="domain" description="Peptidase A2" evidence="2">
    <location>
        <begin position="22"/>
        <end position="36"/>
    </location>
</feature>
<dbReference type="InterPro" id="IPR001969">
    <property type="entry name" value="Aspartic_peptidase_AS"/>
</dbReference>
<dbReference type="FunFam" id="2.40.70.10:FF:000130">
    <property type="entry name" value="Retrovirus-related Pol polyprotein from transposon opus-like Protein"/>
    <property type="match status" value="1"/>
</dbReference>
<dbReference type="PROSITE" id="PS00141">
    <property type="entry name" value="ASP_PROTEASE"/>
    <property type="match status" value="1"/>
</dbReference>
<evidence type="ECO:0000313" key="3">
    <source>
        <dbReference type="EMBL" id="KAL0830128.1"/>
    </source>
</evidence>
<dbReference type="AlphaFoldDB" id="A0ABD0SWI9"/>
<dbReference type="Proteomes" id="UP001549921">
    <property type="component" value="Unassembled WGS sequence"/>
</dbReference>
<dbReference type="GO" id="GO:0016787">
    <property type="term" value="F:hydrolase activity"/>
    <property type="evidence" value="ECO:0007669"/>
    <property type="project" value="UniProtKB-KW"/>
</dbReference>
<gene>
    <name evidence="3" type="ORF">ABMA28_003585</name>
</gene>
<dbReference type="SUPFAM" id="SSF50630">
    <property type="entry name" value="Acid proteases"/>
    <property type="match status" value="1"/>
</dbReference>
<name>A0ABD0SWI9_LOXSC</name>
<comment type="caution">
    <text evidence="3">The sequence shown here is derived from an EMBL/GenBank/DDBJ whole genome shotgun (WGS) entry which is preliminary data.</text>
</comment>
<dbReference type="InterPro" id="IPR021109">
    <property type="entry name" value="Peptidase_aspartic_dom_sf"/>
</dbReference>
<accession>A0ABD0SWI9</accession>